<accession>A0ABW6HBS9</accession>
<evidence type="ECO:0000256" key="5">
    <source>
        <dbReference type="ARBA" id="ARBA00022989"/>
    </source>
</evidence>
<dbReference type="EMBL" id="JBHYTS010000052">
    <property type="protein sequence ID" value="MFE1754095.1"/>
    <property type="molecule type" value="Genomic_DNA"/>
</dbReference>
<keyword evidence="6 8" id="KW-0472">Membrane</keyword>
<feature type="transmembrane region" description="Helical" evidence="8">
    <location>
        <begin position="38"/>
        <end position="58"/>
    </location>
</feature>
<feature type="transmembrane region" description="Helical" evidence="8">
    <location>
        <begin position="65"/>
        <end position="85"/>
    </location>
</feature>
<proteinExistence type="predicted"/>
<evidence type="ECO:0000313" key="11">
    <source>
        <dbReference type="Proteomes" id="UP001599756"/>
    </source>
</evidence>
<dbReference type="SMART" id="SM00014">
    <property type="entry name" value="acidPPc"/>
    <property type="match status" value="1"/>
</dbReference>
<dbReference type="Proteomes" id="UP001599756">
    <property type="component" value="Unassembled WGS sequence"/>
</dbReference>
<evidence type="ECO:0000256" key="4">
    <source>
        <dbReference type="ARBA" id="ARBA00022801"/>
    </source>
</evidence>
<evidence type="ECO:0000256" key="2">
    <source>
        <dbReference type="ARBA" id="ARBA00022475"/>
    </source>
</evidence>
<comment type="caution">
    <text evidence="10">The sequence shown here is derived from an EMBL/GenBank/DDBJ whole genome shotgun (WGS) entry which is preliminary data.</text>
</comment>
<evidence type="ECO:0000256" key="3">
    <source>
        <dbReference type="ARBA" id="ARBA00022692"/>
    </source>
</evidence>
<keyword evidence="4" id="KW-0378">Hydrolase</keyword>
<evidence type="ECO:0000313" key="10">
    <source>
        <dbReference type="EMBL" id="MFE1754095.1"/>
    </source>
</evidence>
<dbReference type="RefSeq" id="WP_381842598.1">
    <property type="nucleotide sequence ID" value="NZ_JBHYTS010000052.1"/>
</dbReference>
<feature type="compositionally biased region" description="Gly residues" evidence="7">
    <location>
        <begin position="232"/>
        <end position="241"/>
    </location>
</feature>
<dbReference type="SUPFAM" id="SSF48317">
    <property type="entry name" value="Acid phosphatase/Vanadium-dependent haloperoxidase"/>
    <property type="match status" value="1"/>
</dbReference>
<evidence type="ECO:0000256" key="8">
    <source>
        <dbReference type="SAM" id="Phobius"/>
    </source>
</evidence>
<dbReference type="Pfam" id="PF01569">
    <property type="entry name" value="PAP2"/>
    <property type="match status" value="1"/>
</dbReference>
<organism evidence="10 11">
    <name type="scientific">Streptomyces anandii</name>
    <dbReference type="NCBI Taxonomy" id="285454"/>
    <lineage>
        <taxon>Bacteria</taxon>
        <taxon>Bacillati</taxon>
        <taxon>Actinomycetota</taxon>
        <taxon>Actinomycetes</taxon>
        <taxon>Kitasatosporales</taxon>
        <taxon>Streptomycetaceae</taxon>
        <taxon>Streptomyces</taxon>
    </lineage>
</organism>
<dbReference type="PANTHER" id="PTHR14969:SF62">
    <property type="entry name" value="DECAPRENYLPHOSPHORYL-5-PHOSPHORIBOSE PHOSPHATASE RV3807C-RELATED"/>
    <property type="match status" value="1"/>
</dbReference>
<feature type="region of interest" description="Disordered" evidence="7">
    <location>
        <begin position="215"/>
        <end position="255"/>
    </location>
</feature>
<gene>
    <name evidence="10" type="ORF">ACFW88_26735</name>
</gene>
<dbReference type="Gene3D" id="1.20.144.10">
    <property type="entry name" value="Phosphatidic acid phosphatase type 2/haloperoxidase"/>
    <property type="match status" value="2"/>
</dbReference>
<reference evidence="10 11" key="1">
    <citation type="submission" date="2024-09" db="EMBL/GenBank/DDBJ databases">
        <title>The Natural Products Discovery Center: Release of the First 8490 Sequenced Strains for Exploring Actinobacteria Biosynthetic Diversity.</title>
        <authorList>
            <person name="Kalkreuter E."/>
            <person name="Kautsar S.A."/>
            <person name="Yang D."/>
            <person name="Bader C.D."/>
            <person name="Teijaro C.N."/>
            <person name="Fluegel L."/>
            <person name="Davis C.M."/>
            <person name="Simpson J.R."/>
            <person name="Lauterbach L."/>
            <person name="Steele A.D."/>
            <person name="Gui C."/>
            <person name="Meng S."/>
            <person name="Li G."/>
            <person name="Viehrig K."/>
            <person name="Ye F."/>
            <person name="Su P."/>
            <person name="Kiefer A.F."/>
            <person name="Nichols A."/>
            <person name="Cepeda A.J."/>
            <person name="Yan W."/>
            <person name="Fan B."/>
            <person name="Jiang Y."/>
            <person name="Adhikari A."/>
            <person name="Zheng C.-J."/>
            <person name="Schuster L."/>
            <person name="Cowan T.M."/>
            <person name="Smanski M.J."/>
            <person name="Chevrette M.G."/>
            <person name="De Carvalho L.P.S."/>
            <person name="Shen B."/>
        </authorList>
    </citation>
    <scope>NUCLEOTIDE SEQUENCE [LARGE SCALE GENOMIC DNA]</scope>
    <source>
        <strain evidence="10 11">NPDC059500</strain>
    </source>
</reference>
<keyword evidence="11" id="KW-1185">Reference proteome</keyword>
<dbReference type="InterPro" id="IPR036938">
    <property type="entry name" value="PAP2/HPO_sf"/>
</dbReference>
<keyword evidence="3 8" id="KW-0812">Transmembrane</keyword>
<feature type="domain" description="Phosphatidic acid phosphatase type 2/haloperoxidase" evidence="9">
    <location>
        <begin position="71"/>
        <end position="182"/>
    </location>
</feature>
<sequence>MTTSSPTVQALDGAAIDGGLYTEVTDFARHTQWLNGPVSAFTSYGIGLFAVFLLVAWWRARREGSAATMATVLCAPFAVVVAYIANSGIKSYFEEPRPCRALPHDFLIEACPPMDDYAFPSNHTTVAFAFTVALLLVSRRLGSVALLTAVAMGASRVYVGAHYPHDVAVGAVVGSVVALLVVLGGRGVALTLVERLGGGPLAPLLTVPARGAHAAHAANASRPQQTPLGHDVQGGQGGQDGQDGQVAVDGHGGGFGGYVNGHGDGYGDGFGGYGGPAEQPRHPQAAEPAGPGAYAPAEAPQQQWHPQPGQQPPYSQHQQPYQQQYPQAPGYGTPQSRPARQG</sequence>
<keyword evidence="2" id="KW-1003">Cell membrane</keyword>
<dbReference type="InterPro" id="IPR000326">
    <property type="entry name" value="PAP2/HPO"/>
</dbReference>
<evidence type="ECO:0000256" key="7">
    <source>
        <dbReference type="SAM" id="MobiDB-lite"/>
    </source>
</evidence>
<evidence type="ECO:0000256" key="1">
    <source>
        <dbReference type="ARBA" id="ARBA00004651"/>
    </source>
</evidence>
<evidence type="ECO:0000259" key="9">
    <source>
        <dbReference type="SMART" id="SM00014"/>
    </source>
</evidence>
<evidence type="ECO:0000256" key="6">
    <source>
        <dbReference type="ARBA" id="ARBA00023136"/>
    </source>
</evidence>
<feature type="compositionally biased region" description="Low complexity" evidence="7">
    <location>
        <begin position="283"/>
        <end position="335"/>
    </location>
</feature>
<protein>
    <submittedName>
        <fullName evidence="10">Phosphatase PAP2 family protein</fullName>
    </submittedName>
</protein>
<keyword evidence="5 8" id="KW-1133">Transmembrane helix</keyword>
<comment type="subcellular location">
    <subcellularLocation>
        <location evidence="1">Cell membrane</location>
        <topology evidence="1">Multi-pass membrane protein</topology>
    </subcellularLocation>
</comment>
<feature type="transmembrane region" description="Helical" evidence="8">
    <location>
        <begin position="117"/>
        <end position="137"/>
    </location>
</feature>
<name>A0ABW6HBS9_9ACTN</name>
<feature type="region of interest" description="Disordered" evidence="7">
    <location>
        <begin position="269"/>
        <end position="342"/>
    </location>
</feature>
<feature type="transmembrane region" description="Helical" evidence="8">
    <location>
        <begin position="167"/>
        <end position="185"/>
    </location>
</feature>
<dbReference type="PANTHER" id="PTHR14969">
    <property type="entry name" value="SPHINGOSINE-1-PHOSPHATE PHOSPHOHYDROLASE"/>
    <property type="match status" value="1"/>
</dbReference>